<organism evidence="2 3">
    <name type="scientific">Flammeovirga agarivorans</name>
    <dbReference type="NCBI Taxonomy" id="2726742"/>
    <lineage>
        <taxon>Bacteria</taxon>
        <taxon>Pseudomonadati</taxon>
        <taxon>Bacteroidota</taxon>
        <taxon>Cytophagia</taxon>
        <taxon>Cytophagales</taxon>
        <taxon>Flammeovirgaceae</taxon>
        <taxon>Flammeovirga</taxon>
    </lineage>
</organism>
<comment type="caution">
    <text evidence="2">The sequence shown here is derived from an EMBL/GenBank/DDBJ whole genome shotgun (WGS) entry which is preliminary data.</text>
</comment>
<protein>
    <recommendedName>
        <fullName evidence="4">DUF4412 domain-containing protein</fullName>
    </recommendedName>
</protein>
<accession>A0A7X8XWB5</accession>
<dbReference type="Proteomes" id="UP000585050">
    <property type="component" value="Unassembled WGS sequence"/>
</dbReference>
<sequence length="238" mass="26507">MKKLLSIILLLFSQFSFGQSFVPALSVSGMVSAKSAYVIKNDGTKIEGKVTSASLTNNILKTVTMKTSDGEKMKFKAEDIKQFAVVPKDLFKFEQSMTAGSIKELAGRDFADVVDQSHVYYEQAILPGKKNKFALMQLLNPGFDHVVKVYKDPNAKQTGGIGVAGVKVTGGIDKSYLVCDTGSNRAVLMEKKKYKKEAQKVIFDKCPEVFNKYYAGEKFQWKDFAEHVYVYDQLCADK</sequence>
<dbReference type="EMBL" id="JABAIL010000004">
    <property type="protein sequence ID" value="NLR92163.1"/>
    <property type="molecule type" value="Genomic_DNA"/>
</dbReference>
<dbReference type="RefSeq" id="WP_168882883.1">
    <property type="nucleotide sequence ID" value="NZ_JABAIL010000004.1"/>
</dbReference>
<keyword evidence="1" id="KW-0732">Signal</keyword>
<evidence type="ECO:0000313" key="2">
    <source>
        <dbReference type="EMBL" id="NLR92163.1"/>
    </source>
</evidence>
<reference evidence="2 3" key="1">
    <citation type="submission" date="2020-04" db="EMBL/GenBank/DDBJ databases">
        <title>Flammeovirga sp. SR4, a novel species isolated from seawater.</title>
        <authorList>
            <person name="Wang X."/>
        </authorList>
    </citation>
    <scope>NUCLEOTIDE SEQUENCE [LARGE SCALE GENOMIC DNA]</scope>
    <source>
        <strain evidence="2 3">SR4</strain>
    </source>
</reference>
<feature type="chain" id="PRO_5030648142" description="DUF4412 domain-containing protein" evidence="1">
    <location>
        <begin position="19"/>
        <end position="238"/>
    </location>
</feature>
<evidence type="ECO:0000313" key="3">
    <source>
        <dbReference type="Proteomes" id="UP000585050"/>
    </source>
</evidence>
<evidence type="ECO:0000256" key="1">
    <source>
        <dbReference type="SAM" id="SignalP"/>
    </source>
</evidence>
<dbReference type="AlphaFoldDB" id="A0A7X8XWB5"/>
<keyword evidence="3" id="KW-1185">Reference proteome</keyword>
<name>A0A7X8XWB5_9BACT</name>
<gene>
    <name evidence="2" type="ORF">HGP29_13130</name>
</gene>
<feature type="signal peptide" evidence="1">
    <location>
        <begin position="1"/>
        <end position="18"/>
    </location>
</feature>
<proteinExistence type="predicted"/>
<evidence type="ECO:0008006" key="4">
    <source>
        <dbReference type="Google" id="ProtNLM"/>
    </source>
</evidence>